<dbReference type="Proteomes" id="UP000054007">
    <property type="component" value="Unassembled WGS sequence"/>
</dbReference>
<keyword evidence="2" id="KW-1185">Reference proteome</keyword>
<name>A0A0D7AUG8_9AGAR</name>
<evidence type="ECO:0000313" key="1">
    <source>
        <dbReference type="EMBL" id="KIY60931.1"/>
    </source>
</evidence>
<dbReference type="OrthoDB" id="3236755at2759"/>
<protein>
    <recommendedName>
        <fullName evidence="3">DUF659 domain-containing protein</fullName>
    </recommendedName>
</protein>
<evidence type="ECO:0000313" key="2">
    <source>
        <dbReference type="Proteomes" id="UP000054007"/>
    </source>
</evidence>
<sequence length="258" mass="29019">VGLERIAGFVCDSTGNTLGARRLMSKEVPTCLVFPDACHHIHSLLKDLAKLPYFEPMTIILRKTIRFFNKSHPGIFAFATAREDCGVPRSLESIGKTRFGSIFWAALSMQLNLLPLEYVFKRVDLEFEYTDAFGPVTFANGLVNDVCQRYRLLLDQFIKLGMPGTKALACLESNTTNAGDFYLYWHSLVASILGMLEDHTPNQRGHSNPLPVDVRDQIQEIVHFRHAQIFTDTGPRNMHTPAYEAAAYLNPGMRLLAN</sequence>
<dbReference type="EMBL" id="KN881146">
    <property type="protein sequence ID" value="KIY60931.1"/>
    <property type="molecule type" value="Genomic_DNA"/>
</dbReference>
<feature type="non-terminal residue" evidence="1">
    <location>
        <position position="1"/>
    </location>
</feature>
<reference evidence="1 2" key="1">
    <citation type="journal article" date="2015" name="Fungal Genet. Biol.">
        <title>Evolution of novel wood decay mechanisms in Agaricales revealed by the genome sequences of Fistulina hepatica and Cylindrobasidium torrendii.</title>
        <authorList>
            <person name="Floudas D."/>
            <person name="Held B.W."/>
            <person name="Riley R."/>
            <person name="Nagy L.G."/>
            <person name="Koehler G."/>
            <person name="Ransdell A.S."/>
            <person name="Younus H."/>
            <person name="Chow J."/>
            <person name="Chiniquy J."/>
            <person name="Lipzen A."/>
            <person name="Tritt A."/>
            <person name="Sun H."/>
            <person name="Haridas S."/>
            <person name="LaButti K."/>
            <person name="Ohm R.A."/>
            <person name="Kues U."/>
            <person name="Blanchette R.A."/>
            <person name="Grigoriev I.V."/>
            <person name="Minto R.E."/>
            <person name="Hibbett D.S."/>
        </authorList>
    </citation>
    <scope>NUCLEOTIDE SEQUENCE [LARGE SCALE GENOMIC DNA]</scope>
    <source>
        <strain evidence="1 2">FP15055 ss-10</strain>
    </source>
</reference>
<organism evidence="1 2">
    <name type="scientific">Cylindrobasidium torrendii FP15055 ss-10</name>
    <dbReference type="NCBI Taxonomy" id="1314674"/>
    <lineage>
        <taxon>Eukaryota</taxon>
        <taxon>Fungi</taxon>
        <taxon>Dikarya</taxon>
        <taxon>Basidiomycota</taxon>
        <taxon>Agaricomycotina</taxon>
        <taxon>Agaricomycetes</taxon>
        <taxon>Agaricomycetidae</taxon>
        <taxon>Agaricales</taxon>
        <taxon>Marasmiineae</taxon>
        <taxon>Physalacriaceae</taxon>
        <taxon>Cylindrobasidium</taxon>
    </lineage>
</organism>
<accession>A0A0D7AUG8</accession>
<dbReference type="SUPFAM" id="SSF53098">
    <property type="entry name" value="Ribonuclease H-like"/>
    <property type="match status" value="1"/>
</dbReference>
<dbReference type="InterPro" id="IPR012337">
    <property type="entry name" value="RNaseH-like_sf"/>
</dbReference>
<proteinExistence type="predicted"/>
<evidence type="ECO:0008006" key="3">
    <source>
        <dbReference type="Google" id="ProtNLM"/>
    </source>
</evidence>
<gene>
    <name evidence="1" type="ORF">CYLTODRAFT_363551</name>
</gene>
<dbReference type="AlphaFoldDB" id="A0A0D7AUG8"/>